<name>A0A6I6H670_9BACT</name>
<organism evidence="2 3">
    <name type="scientific">Phnomibacter ginsenosidimutans</name>
    <dbReference type="NCBI Taxonomy" id="2676868"/>
    <lineage>
        <taxon>Bacteria</taxon>
        <taxon>Pseudomonadati</taxon>
        <taxon>Bacteroidota</taxon>
        <taxon>Chitinophagia</taxon>
        <taxon>Chitinophagales</taxon>
        <taxon>Chitinophagaceae</taxon>
        <taxon>Phnomibacter</taxon>
    </lineage>
</organism>
<dbReference type="RefSeq" id="WP_157480345.1">
    <property type="nucleotide sequence ID" value="NZ_CP046566.1"/>
</dbReference>
<gene>
    <name evidence="2" type="ORF">GLV81_18325</name>
</gene>
<evidence type="ECO:0000256" key="1">
    <source>
        <dbReference type="SAM" id="Phobius"/>
    </source>
</evidence>
<keyword evidence="1" id="KW-1133">Transmembrane helix</keyword>
<dbReference type="Pfam" id="PF14108">
    <property type="entry name" value="ABA4-like"/>
    <property type="match status" value="1"/>
</dbReference>
<keyword evidence="1" id="KW-0472">Membrane</keyword>
<protein>
    <submittedName>
        <fullName evidence="2">DUF4281 domain-containing protein</fullName>
    </submittedName>
</protein>
<dbReference type="EMBL" id="CP046566">
    <property type="protein sequence ID" value="QGW29811.1"/>
    <property type="molecule type" value="Genomic_DNA"/>
</dbReference>
<accession>A0A6I6H670</accession>
<evidence type="ECO:0000313" key="3">
    <source>
        <dbReference type="Proteomes" id="UP000426027"/>
    </source>
</evidence>
<dbReference type="KEGG" id="fls:GLV81_18325"/>
<feature type="transmembrane region" description="Helical" evidence="1">
    <location>
        <begin position="109"/>
        <end position="131"/>
    </location>
</feature>
<dbReference type="Proteomes" id="UP000426027">
    <property type="component" value="Chromosome"/>
</dbReference>
<evidence type="ECO:0000313" key="2">
    <source>
        <dbReference type="EMBL" id="QGW29811.1"/>
    </source>
</evidence>
<keyword evidence="3" id="KW-1185">Reference proteome</keyword>
<dbReference type="AlphaFoldDB" id="A0A6I6H670"/>
<feature type="transmembrane region" description="Helical" evidence="1">
    <location>
        <begin position="6"/>
        <end position="25"/>
    </location>
</feature>
<proteinExistence type="predicted"/>
<sequence length="146" mass="16353">MNYELVYQAVNLLALVAWLYLLLLYRRPETTTVLAGTVVAALCITYAVCLYQNLGPTDPQSFQTLAGLQSLQGSAGAVLTGWIHYLAFDLLAGLWMVGNAQQHGISRWLLSLCLVFTFMLGPVGVLLYFVVRWWRTGQYWSAHHAQ</sequence>
<dbReference type="InterPro" id="IPR025461">
    <property type="entry name" value="ABA4-like"/>
</dbReference>
<feature type="transmembrane region" description="Helical" evidence="1">
    <location>
        <begin position="32"/>
        <end position="54"/>
    </location>
</feature>
<reference evidence="2 3" key="1">
    <citation type="submission" date="2019-11" db="EMBL/GenBank/DDBJ databases">
        <authorList>
            <person name="Im W.T."/>
        </authorList>
    </citation>
    <scope>NUCLEOTIDE SEQUENCE [LARGE SCALE GENOMIC DNA]</scope>
    <source>
        <strain evidence="2 3">SB-02</strain>
    </source>
</reference>
<feature type="transmembrane region" description="Helical" evidence="1">
    <location>
        <begin position="74"/>
        <end position="97"/>
    </location>
</feature>
<keyword evidence="1" id="KW-0812">Transmembrane</keyword>